<feature type="domain" description="HIT" evidence="3">
    <location>
        <begin position="6"/>
        <end position="114"/>
    </location>
</feature>
<protein>
    <submittedName>
        <fullName evidence="4">Histidine triad nucleotide-binding protein</fullName>
    </submittedName>
</protein>
<feature type="active site" description="Tele-AMP-histidine intermediate" evidence="1">
    <location>
        <position position="101"/>
    </location>
</feature>
<dbReference type="GO" id="GO:0003824">
    <property type="term" value="F:catalytic activity"/>
    <property type="evidence" value="ECO:0007669"/>
    <property type="project" value="InterPro"/>
</dbReference>
<dbReference type="OrthoDB" id="9784774at2"/>
<evidence type="ECO:0000259" key="3">
    <source>
        <dbReference type="PROSITE" id="PS51084"/>
    </source>
</evidence>
<dbReference type="CDD" id="cd01276">
    <property type="entry name" value="PKCI_related"/>
    <property type="match status" value="1"/>
</dbReference>
<dbReference type="SUPFAM" id="SSF54197">
    <property type="entry name" value="HIT-like"/>
    <property type="match status" value="1"/>
</dbReference>
<evidence type="ECO:0000313" key="4">
    <source>
        <dbReference type="EMBL" id="QCI24423.1"/>
    </source>
</evidence>
<reference evidence="4 5" key="1">
    <citation type="submission" date="2018-12" db="EMBL/GenBank/DDBJ databases">
        <authorList>
            <person name="Chong R.A."/>
        </authorList>
    </citation>
    <scope>NUCLEOTIDE SEQUENCE [LARGE SCALE GENOMIC DNA]</scope>
    <source>
        <strain evidence="4 5">Mst</strain>
    </source>
</reference>
<dbReference type="InterPro" id="IPR036265">
    <property type="entry name" value="HIT-like_sf"/>
</dbReference>
<organism evidence="4 5">
    <name type="scientific">Buchnera aphidicola</name>
    <name type="common">Muscaphis stroyani</name>
    <dbReference type="NCBI Taxonomy" id="1241869"/>
    <lineage>
        <taxon>Bacteria</taxon>
        <taxon>Pseudomonadati</taxon>
        <taxon>Pseudomonadota</taxon>
        <taxon>Gammaproteobacteria</taxon>
        <taxon>Enterobacterales</taxon>
        <taxon>Erwiniaceae</taxon>
        <taxon>Buchnera</taxon>
    </lineage>
</organism>
<dbReference type="PROSITE" id="PS51084">
    <property type="entry name" value="HIT_2"/>
    <property type="match status" value="1"/>
</dbReference>
<dbReference type="Pfam" id="PF01230">
    <property type="entry name" value="HIT"/>
    <property type="match status" value="1"/>
</dbReference>
<evidence type="ECO:0000256" key="1">
    <source>
        <dbReference type="PIRSR" id="PIRSR601310-1"/>
    </source>
</evidence>
<gene>
    <name evidence="4" type="ORF">D9V75_01720</name>
</gene>
<dbReference type="EMBL" id="CP034861">
    <property type="protein sequence ID" value="QCI24423.1"/>
    <property type="molecule type" value="Genomic_DNA"/>
</dbReference>
<evidence type="ECO:0000313" key="5">
    <source>
        <dbReference type="Proteomes" id="UP000298673"/>
    </source>
</evidence>
<dbReference type="PROSITE" id="PS00892">
    <property type="entry name" value="HIT_1"/>
    <property type="match status" value="1"/>
</dbReference>
<dbReference type="Gene3D" id="3.30.428.10">
    <property type="entry name" value="HIT-like"/>
    <property type="match status" value="1"/>
</dbReference>
<dbReference type="InterPro" id="IPR011146">
    <property type="entry name" value="HIT-like"/>
</dbReference>
<dbReference type="AlphaFoldDB" id="A0A4D6Y7N9"/>
<reference evidence="4 5" key="2">
    <citation type="submission" date="2019-05" db="EMBL/GenBank/DDBJ databases">
        <title>Genome evolution of the obligate endosymbiont Buchnera aphidicola.</title>
        <authorList>
            <person name="Moran N.A."/>
        </authorList>
    </citation>
    <scope>NUCLEOTIDE SEQUENCE [LARGE SCALE GENOMIC DNA]</scope>
    <source>
        <strain evidence="4 5">Mst</strain>
    </source>
</reference>
<evidence type="ECO:0000256" key="2">
    <source>
        <dbReference type="PROSITE-ProRule" id="PRU00464"/>
    </source>
</evidence>
<dbReference type="RefSeq" id="WP_158343650.1">
    <property type="nucleotide sequence ID" value="NZ_CP034861.1"/>
</dbReference>
<dbReference type="InterPro" id="IPR001310">
    <property type="entry name" value="Histidine_triad_HIT"/>
</dbReference>
<dbReference type="Proteomes" id="UP000298673">
    <property type="component" value="Chromosome"/>
</dbReference>
<name>A0A4D6Y7N9_9GAMM</name>
<dbReference type="PRINTS" id="PR00332">
    <property type="entry name" value="HISTRIAD"/>
</dbReference>
<comment type="caution">
    <text evidence="2">Lacks conserved residue(s) required for the propagation of feature annotation.</text>
</comment>
<dbReference type="PANTHER" id="PTHR23089">
    <property type="entry name" value="HISTIDINE TRIAD HIT PROTEIN"/>
    <property type="match status" value="1"/>
</dbReference>
<proteinExistence type="predicted"/>
<accession>A0A4D6Y7N9</accession>
<sequence length="114" mass="13013">MENSLIFTKIIHGKIPANIVYQDKIVTAFKDIKPKAPIHILIIPNTFIKSLNEINTNNKNIITHMLYTSIQIAKKNNISEKGYRIIINCNEHAGQEINYLHMHLLGGKKLNPLN</sequence>
<dbReference type="InterPro" id="IPR019808">
    <property type="entry name" value="Histidine_triad_CS"/>
</dbReference>